<evidence type="ECO:0000256" key="9">
    <source>
        <dbReference type="ARBA" id="ARBA00023145"/>
    </source>
</evidence>
<dbReference type="PANTHER" id="PTHR47901">
    <property type="entry name" value="CASPASE RECRUITMENT DOMAIN-CONTAINING PROTEIN 18"/>
    <property type="match status" value="1"/>
</dbReference>
<dbReference type="InterPro" id="IPR042147">
    <property type="entry name" value="CARD_CASP9"/>
</dbReference>
<feature type="region of interest" description="Disordered" evidence="11">
    <location>
        <begin position="127"/>
        <end position="158"/>
    </location>
</feature>
<dbReference type="EMBL" id="JAHHUM010000016">
    <property type="protein sequence ID" value="KAK5623742.1"/>
    <property type="molecule type" value="Genomic_DNA"/>
</dbReference>
<keyword evidence="2" id="KW-0348">Hemagglutinin</keyword>
<dbReference type="GO" id="GO:0006915">
    <property type="term" value="P:apoptotic process"/>
    <property type="evidence" value="ECO:0007669"/>
    <property type="project" value="UniProtKB-KW"/>
</dbReference>
<evidence type="ECO:0000256" key="3">
    <source>
        <dbReference type="ARBA" id="ARBA00022670"/>
    </source>
</evidence>
<evidence type="ECO:0000313" key="17">
    <source>
        <dbReference type="Proteomes" id="UP001311232"/>
    </source>
</evidence>
<keyword evidence="17" id="KW-1185">Reference proteome</keyword>
<dbReference type="Gene3D" id="3.40.50.1460">
    <property type="match status" value="1"/>
</dbReference>
<dbReference type="PROSITE" id="PS50228">
    <property type="entry name" value="SUEL_LECTIN"/>
    <property type="match status" value="2"/>
</dbReference>
<evidence type="ECO:0000259" key="14">
    <source>
        <dbReference type="PROSITE" id="PS50209"/>
    </source>
</evidence>
<keyword evidence="4" id="KW-0053">Apoptosis</keyword>
<dbReference type="CDD" id="cd00032">
    <property type="entry name" value="CASc"/>
    <property type="match status" value="1"/>
</dbReference>
<dbReference type="InterPro" id="IPR016129">
    <property type="entry name" value="Caspase_his_AS"/>
</dbReference>
<dbReference type="InterPro" id="IPR029030">
    <property type="entry name" value="Caspase-like_dom_sf"/>
</dbReference>
<dbReference type="PROSITE" id="PS01122">
    <property type="entry name" value="CASPASE_CYS"/>
    <property type="match status" value="1"/>
</dbReference>
<evidence type="ECO:0000259" key="13">
    <source>
        <dbReference type="PROSITE" id="PS50208"/>
    </source>
</evidence>
<dbReference type="FunFam" id="3.40.50.1460:FF:000012">
    <property type="entry name" value="Caspase 9"/>
    <property type="match status" value="1"/>
</dbReference>
<keyword evidence="3" id="KW-0645">Protease</keyword>
<dbReference type="SUPFAM" id="SSF47986">
    <property type="entry name" value="DEATH domain"/>
    <property type="match status" value="1"/>
</dbReference>
<feature type="region of interest" description="Disordered" evidence="11">
    <location>
        <begin position="305"/>
        <end position="343"/>
    </location>
</feature>
<reference evidence="16 17" key="1">
    <citation type="submission" date="2021-06" db="EMBL/GenBank/DDBJ databases">
        <authorList>
            <person name="Palmer J.M."/>
        </authorList>
    </citation>
    <scope>NUCLEOTIDE SEQUENCE [LARGE SCALE GENOMIC DNA]</scope>
    <source>
        <strain evidence="16 17">MEX-2019</strain>
        <tissue evidence="16">Muscle</tissue>
    </source>
</reference>
<evidence type="ECO:0000313" key="16">
    <source>
        <dbReference type="EMBL" id="KAK5623742.1"/>
    </source>
</evidence>
<dbReference type="InterPro" id="IPR011600">
    <property type="entry name" value="Pept_C14_caspase"/>
</dbReference>
<keyword evidence="8" id="KW-0788">Thiol protease</keyword>
<evidence type="ECO:0000259" key="12">
    <source>
        <dbReference type="PROSITE" id="PS50207"/>
    </source>
</evidence>
<dbReference type="Pfam" id="PF00619">
    <property type="entry name" value="CARD"/>
    <property type="match status" value="1"/>
</dbReference>
<accession>A0AAV9SR27</accession>
<dbReference type="InterPro" id="IPR001309">
    <property type="entry name" value="Pept_C14_p20"/>
</dbReference>
<evidence type="ECO:0000256" key="11">
    <source>
        <dbReference type="SAM" id="MobiDB-lite"/>
    </source>
</evidence>
<dbReference type="Proteomes" id="UP001311232">
    <property type="component" value="Unassembled WGS sequence"/>
</dbReference>
<dbReference type="SUPFAM" id="SSF52129">
    <property type="entry name" value="Caspase-like"/>
    <property type="match status" value="1"/>
</dbReference>
<dbReference type="Gene3D" id="2.60.120.740">
    <property type="match status" value="2"/>
</dbReference>
<evidence type="ECO:0000256" key="4">
    <source>
        <dbReference type="ARBA" id="ARBA00022703"/>
    </source>
</evidence>
<dbReference type="PROSITE" id="PS50209">
    <property type="entry name" value="CARD"/>
    <property type="match status" value="1"/>
</dbReference>
<dbReference type="Pfam" id="PF00656">
    <property type="entry name" value="Peptidase_C14"/>
    <property type="match status" value="1"/>
</dbReference>
<dbReference type="GO" id="GO:0004197">
    <property type="term" value="F:cysteine-type endopeptidase activity"/>
    <property type="evidence" value="ECO:0007669"/>
    <property type="project" value="InterPro"/>
</dbReference>
<evidence type="ECO:0000256" key="7">
    <source>
        <dbReference type="ARBA" id="ARBA00022801"/>
    </source>
</evidence>
<dbReference type="FunFam" id="2.60.120.740:FF:000003">
    <property type="entry name" value="Protein eva-1 homolog C"/>
    <property type="match status" value="1"/>
</dbReference>
<dbReference type="InterPro" id="IPR001315">
    <property type="entry name" value="CARD"/>
</dbReference>
<proteinExistence type="inferred from homology"/>
<feature type="domain" description="CARD" evidence="14">
    <location>
        <begin position="1"/>
        <end position="90"/>
    </location>
</feature>
<dbReference type="SMART" id="SM00114">
    <property type="entry name" value="CARD"/>
    <property type="match status" value="1"/>
</dbReference>
<dbReference type="SMART" id="SM00115">
    <property type="entry name" value="CASc"/>
    <property type="match status" value="1"/>
</dbReference>
<evidence type="ECO:0000256" key="6">
    <source>
        <dbReference type="ARBA" id="ARBA00022737"/>
    </source>
</evidence>
<dbReference type="AlphaFoldDB" id="A0AAV9SR27"/>
<name>A0AAV9SR27_9TELE</name>
<dbReference type="PROSITE" id="PS50208">
    <property type="entry name" value="CASPASE_P20"/>
    <property type="match status" value="1"/>
</dbReference>
<evidence type="ECO:0000256" key="10">
    <source>
        <dbReference type="RuleBase" id="RU003971"/>
    </source>
</evidence>
<keyword evidence="5" id="KW-0430">Lectin</keyword>
<evidence type="ECO:0008006" key="18">
    <source>
        <dbReference type="Google" id="ProtNLM"/>
    </source>
</evidence>
<comment type="caution">
    <text evidence="16">The sequence shown here is derived from an EMBL/GenBank/DDBJ whole genome shotgun (WGS) entry which is preliminary data.</text>
</comment>
<evidence type="ECO:0000256" key="2">
    <source>
        <dbReference type="ARBA" id="ARBA00022546"/>
    </source>
</evidence>
<gene>
    <name evidence="16" type="ORF">CRENBAI_006752</name>
</gene>
<evidence type="ECO:0000256" key="8">
    <source>
        <dbReference type="ARBA" id="ARBA00022807"/>
    </source>
</evidence>
<protein>
    <recommendedName>
        <fullName evidence="18">Caspase 9</fullName>
    </recommendedName>
</protein>
<feature type="domain" description="Caspase family p10" evidence="12">
    <location>
        <begin position="345"/>
        <end position="398"/>
    </location>
</feature>
<evidence type="ECO:0000256" key="5">
    <source>
        <dbReference type="ARBA" id="ARBA00022734"/>
    </source>
</evidence>
<dbReference type="InterPro" id="IPR015917">
    <property type="entry name" value="Pept_C14A"/>
</dbReference>
<keyword evidence="6" id="KW-0677">Repeat</keyword>
<dbReference type="PANTHER" id="PTHR47901:SF8">
    <property type="entry name" value="CASPASE-3"/>
    <property type="match status" value="1"/>
</dbReference>
<feature type="domain" description="SUEL-type lectin" evidence="15">
    <location>
        <begin position="539"/>
        <end position="628"/>
    </location>
</feature>
<dbReference type="Gene3D" id="1.10.533.10">
    <property type="entry name" value="Death Domain, Fas"/>
    <property type="match status" value="1"/>
</dbReference>
<dbReference type="GO" id="GO:0030246">
    <property type="term" value="F:carbohydrate binding"/>
    <property type="evidence" value="ECO:0007669"/>
    <property type="project" value="UniProtKB-KW"/>
</dbReference>
<comment type="similarity">
    <text evidence="1 10">Belongs to the peptidase C14A family.</text>
</comment>
<feature type="domain" description="SUEL-type lectin" evidence="15">
    <location>
        <begin position="449"/>
        <end position="532"/>
    </location>
</feature>
<dbReference type="PRINTS" id="PR00376">
    <property type="entry name" value="IL1BCENZYME"/>
</dbReference>
<dbReference type="InterPro" id="IPR002398">
    <property type="entry name" value="Pept_C14"/>
</dbReference>
<dbReference type="CDD" id="cd22835">
    <property type="entry name" value="Gal_Rha_Lectin_SML_rpt2"/>
    <property type="match status" value="1"/>
</dbReference>
<organism evidence="16 17">
    <name type="scientific">Crenichthys baileyi</name>
    <name type="common">White River springfish</name>
    <dbReference type="NCBI Taxonomy" id="28760"/>
    <lineage>
        <taxon>Eukaryota</taxon>
        <taxon>Metazoa</taxon>
        <taxon>Chordata</taxon>
        <taxon>Craniata</taxon>
        <taxon>Vertebrata</taxon>
        <taxon>Euteleostomi</taxon>
        <taxon>Actinopterygii</taxon>
        <taxon>Neopterygii</taxon>
        <taxon>Teleostei</taxon>
        <taxon>Neoteleostei</taxon>
        <taxon>Acanthomorphata</taxon>
        <taxon>Ovalentaria</taxon>
        <taxon>Atherinomorphae</taxon>
        <taxon>Cyprinodontiformes</taxon>
        <taxon>Goodeidae</taxon>
        <taxon>Crenichthys</taxon>
    </lineage>
</organism>
<dbReference type="PROSITE" id="PS01121">
    <property type="entry name" value="CASPASE_HIS"/>
    <property type="match status" value="1"/>
</dbReference>
<keyword evidence="9" id="KW-0865">Zymogen</keyword>
<dbReference type="CDD" id="cd08326">
    <property type="entry name" value="CARD_CASP9"/>
    <property type="match status" value="1"/>
</dbReference>
<dbReference type="InterPro" id="IPR043159">
    <property type="entry name" value="Lectin_gal-bd_sf"/>
</dbReference>
<evidence type="ECO:0000259" key="15">
    <source>
        <dbReference type="PROSITE" id="PS50228"/>
    </source>
</evidence>
<dbReference type="GO" id="GO:0006508">
    <property type="term" value="P:proteolysis"/>
    <property type="evidence" value="ECO:0007669"/>
    <property type="project" value="UniProtKB-KW"/>
</dbReference>
<sequence>MEELHKNILQQNRTNIVISLDPSGVYDALFQKGVFTQDMIDEIKSSGTRRDQARQLVRDLETRGSRAFPLFLESLRESGQQGLVEILLNGAPTVQLQPAVPTVVRPIVQPLPINSPVGIGKQSQDIVPSYPVERPNKSPSPTPDNGHLKPRPPDRTRRDSLQCYKMDSSPCGNCLIINNAEFLPGSELSNRKGSNIDCDKLKRRFVALNFNVEVKTNLKQKQIIHELSALSRKDHTQYDCCVVIMLSHGTEVSHSRFPGAVYGVDGQFVKVQNITNYLNGQNCPSLQGKPKLFFIQACGGDETDIGFEVSPEEAHPSVGGEDDQTDAIPTSSSSDSLSASDEVDARTSLPTSSDILVSYSTFPGYVSWRDTRAGSWYVETLDRILEENAATDDLVTMLMMCFYPPKSESSNTMIFFCTTLFLASICLLVHEGFSKETVTTCEENTVHRLSCDLDSVIKVETSLYGREDSVTCSEGKSPAEVSTTDCSLVGAADAVKKRCNGKKVCELSTDVFGGSNPCRGTAKYLKTTYTCLPAFHRVTCEHSLSYLHCDEGQVIVIYGADYGRRDQITCVYERPASQIQNTACYSPTSKVAESCQEKNSCIIKASNSEFGDPCVGVYKYLEVAYACQYPVTPDDQV</sequence>
<dbReference type="InterPro" id="IPR033139">
    <property type="entry name" value="Caspase_cys_AS"/>
</dbReference>
<dbReference type="GO" id="GO:0042981">
    <property type="term" value="P:regulation of apoptotic process"/>
    <property type="evidence" value="ECO:0007669"/>
    <property type="project" value="InterPro"/>
</dbReference>
<dbReference type="InterPro" id="IPR000922">
    <property type="entry name" value="Lectin_gal-bd_dom"/>
</dbReference>
<dbReference type="InterPro" id="IPR011029">
    <property type="entry name" value="DEATH-like_dom_sf"/>
</dbReference>
<keyword evidence="7" id="KW-0378">Hydrolase</keyword>
<dbReference type="Pfam" id="PF02140">
    <property type="entry name" value="SUEL_Lectin"/>
    <property type="match status" value="2"/>
</dbReference>
<feature type="domain" description="Caspase family p20" evidence="13">
    <location>
        <begin position="170"/>
        <end position="302"/>
    </location>
</feature>
<dbReference type="CDD" id="cd22833">
    <property type="entry name" value="Gal_Rha_Lectin_CSL1-2_RBL_SML_rpt1"/>
    <property type="match status" value="1"/>
</dbReference>
<feature type="compositionally biased region" description="Low complexity" evidence="11">
    <location>
        <begin position="331"/>
        <end position="340"/>
    </location>
</feature>
<dbReference type="InterPro" id="IPR002138">
    <property type="entry name" value="Pept_C14_p10"/>
</dbReference>
<dbReference type="PROSITE" id="PS50207">
    <property type="entry name" value="CASPASE_P10"/>
    <property type="match status" value="1"/>
</dbReference>
<evidence type="ECO:0000256" key="1">
    <source>
        <dbReference type="ARBA" id="ARBA00010134"/>
    </source>
</evidence>